<dbReference type="EMBL" id="JAEKNQ010000040">
    <property type="protein sequence ID" value="MBJ7603630.1"/>
    <property type="molecule type" value="Genomic_DNA"/>
</dbReference>
<dbReference type="AlphaFoldDB" id="A0A934KKC2"/>
<accession>A0A934KKC2</accession>
<gene>
    <name evidence="1" type="ORF">JF888_10635</name>
</gene>
<reference evidence="1 2" key="1">
    <citation type="submission" date="2020-10" db="EMBL/GenBank/DDBJ databases">
        <title>Ca. Dormibacterota MAGs.</title>
        <authorList>
            <person name="Montgomery K."/>
        </authorList>
    </citation>
    <scope>NUCLEOTIDE SEQUENCE [LARGE SCALE GENOMIC DNA]</scope>
    <source>
        <strain evidence="1">SC8811_S16_3</strain>
    </source>
</reference>
<comment type="caution">
    <text evidence="1">The sequence shown here is derived from an EMBL/GenBank/DDBJ whole genome shotgun (WGS) entry which is preliminary data.</text>
</comment>
<dbReference type="RefSeq" id="WP_338179964.1">
    <property type="nucleotide sequence ID" value="NZ_JAEKNQ010000040.1"/>
</dbReference>
<proteinExistence type="predicted"/>
<organism evidence="1 2">
    <name type="scientific">Candidatus Dormiibacter inghamiae</name>
    <dbReference type="NCBI Taxonomy" id="3127013"/>
    <lineage>
        <taxon>Bacteria</taxon>
        <taxon>Bacillati</taxon>
        <taxon>Candidatus Dormiibacterota</taxon>
        <taxon>Candidatus Dormibacteria</taxon>
        <taxon>Candidatus Dormibacterales</taxon>
        <taxon>Candidatus Dormibacteraceae</taxon>
        <taxon>Candidatus Dormiibacter</taxon>
    </lineage>
</organism>
<evidence type="ECO:0008006" key="3">
    <source>
        <dbReference type="Google" id="ProtNLM"/>
    </source>
</evidence>
<evidence type="ECO:0000313" key="2">
    <source>
        <dbReference type="Proteomes" id="UP000620075"/>
    </source>
</evidence>
<evidence type="ECO:0000313" key="1">
    <source>
        <dbReference type="EMBL" id="MBJ7603630.1"/>
    </source>
</evidence>
<protein>
    <recommendedName>
        <fullName evidence="3">DUF1232 domain-containing protein</fullName>
    </recommendedName>
</protein>
<name>A0A934KKC2_9BACT</name>
<dbReference type="Proteomes" id="UP000620075">
    <property type="component" value="Unassembled WGS sequence"/>
</dbReference>
<sequence>MRLPLARVRTFLLEVPRQGKLAYCLLRDPQIPLAPKLALGAALAVVASPIKLPGWIPVAGELDSLALGILAVKVFVDACPDHLVQEHQAALKRGESLFDQDLSGVTEQVQRTASEVYGRWTERAAELPNRLVEDRSA</sequence>